<dbReference type="Proteomes" id="UP001304300">
    <property type="component" value="Chromosome"/>
</dbReference>
<dbReference type="PROSITE" id="PS50932">
    <property type="entry name" value="HTH_LACI_2"/>
    <property type="match status" value="1"/>
</dbReference>
<dbReference type="EMBL" id="CP136920">
    <property type="protein sequence ID" value="WOO42454.1"/>
    <property type="molecule type" value="Genomic_DNA"/>
</dbReference>
<dbReference type="InterPro" id="IPR046335">
    <property type="entry name" value="LacI/GalR-like_sensor"/>
</dbReference>
<dbReference type="InterPro" id="IPR028082">
    <property type="entry name" value="Peripla_BP_I"/>
</dbReference>
<evidence type="ECO:0000256" key="2">
    <source>
        <dbReference type="ARBA" id="ARBA00023015"/>
    </source>
</evidence>
<dbReference type="KEGG" id="puo:RZN69_05085"/>
<dbReference type="SUPFAM" id="SSF53822">
    <property type="entry name" value="Periplasmic binding protein-like I"/>
    <property type="match status" value="1"/>
</dbReference>
<evidence type="ECO:0000313" key="6">
    <source>
        <dbReference type="EMBL" id="WOO42454.1"/>
    </source>
</evidence>
<dbReference type="InterPro" id="IPR000843">
    <property type="entry name" value="HTH_LacI"/>
</dbReference>
<evidence type="ECO:0000256" key="1">
    <source>
        <dbReference type="ARBA" id="ARBA00022491"/>
    </source>
</evidence>
<gene>
    <name evidence="6" type="ORF">RZN69_05085</name>
</gene>
<accession>A0AAQ3LI14</accession>
<keyword evidence="7" id="KW-1185">Reference proteome</keyword>
<dbReference type="PROSITE" id="PS00356">
    <property type="entry name" value="HTH_LACI_1"/>
    <property type="match status" value="1"/>
</dbReference>
<dbReference type="RefSeq" id="WP_317834975.1">
    <property type="nucleotide sequence ID" value="NZ_CP136920.1"/>
</dbReference>
<dbReference type="PANTHER" id="PTHR30146:SF148">
    <property type="entry name" value="HTH-TYPE TRANSCRIPTIONAL REPRESSOR PURR-RELATED"/>
    <property type="match status" value="1"/>
</dbReference>
<proteinExistence type="predicted"/>
<dbReference type="Gene3D" id="1.10.260.40">
    <property type="entry name" value="lambda repressor-like DNA-binding domains"/>
    <property type="match status" value="1"/>
</dbReference>
<dbReference type="Pfam" id="PF00356">
    <property type="entry name" value="LacI"/>
    <property type="match status" value="1"/>
</dbReference>
<dbReference type="SUPFAM" id="SSF47413">
    <property type="entry name" value="lambda repressor-like DNA-binding domains"/>
    <property type="match status" value="1"/>
</dbReference>
<dbReference type="GO" id="GO:0000976">
    <property type="term" value="F:transcription cis-regulatory region binding"/>
    <property type="evidence" value="ECO:0007669"/>
    <property type="project" value="TreeGrafter"/>
</dbReference>
<dbReference type="AlphaFoldDB" id="A0AAQ3LI14"/>
<dbReference type="CDD" id="cd01392">
    <property type="entry name" value="HTH_LacI"/>
    <property type="match status" value="1"/>
</dbReference>
<evidence type="ECO:0000256" key="4">
    <source>
        <dbReference type="ARBA" id="ARBA00023163"/>
    </source>
</evidence>
<feature type="domain" description="HTH lacI-type" evidence="5">
    <location>
        <begin position="4"/>
        <end position="58"/>
    </location>
</feature>
<evidence type="ECO:0000259" key="5">
    <source>
        <dbReference type="PROSITE" id="PS50932"/>
    </source>
</evidence>
<sequence length="346" mass="39045">MKNPSMADVAKAAGVSKNTVSLALRKDPQIPDKTQKRIQRMAEKLGYQRNAVVSELMVRMRRTRQPGFQAVLGLINANADPKAFTNHPTIPVYVDGVRRTASTLGYAIDSFWLHDPELRGKSFLRILKSRSIRGLLIVGLMKENKLPSHFQPLIDAFPCIVTGVRTRNPALSFVCADHHMLVNEAVAQVAALGYKRPGMIIDAGIDRLVERRFSAGFQAGREAAQMTSSPIPMLDFKVAEKERRHFWNWYENYRPDVVFTLYNTVHKWLKEAKIHAPKDIGLVQLEWRSSEPKWAGMNQHNDVTGEAAVEMLEGMIHRDESGAPEFPRSMLIGSTWMSGTTVRKQK</sequence>
<keyword evidence="4" id="KW-0804">Transcription</keyword>
<keyword evidence="1" id="KW-0678">Repressor</keyword>
<name>A0AAQ3LI14_9BACT</name>
<organism evidence="6 7">
    <name type="scientific">Rubellicoccus peritrichatus</name>
    <dbReference type="NCBI Taxonomy" id="3080537"/>
    <lineage>
        <taxon>Bacteria</taxon>
        <taxon>Pseudomonadati</taxon>
        <taxon>Verrucomicrobiota</taxon>
        <taxon>Opitutia</taxon>
        <taxon>Puniceicoccales</taxon>
        <taxon>Cerasicoccaceae</taxon>
        <taxon>Rubellicoccus</taxon>
    </lineage>
</organism>
<reference evidence="6 7" key="1">
    <citation type="submission" date="2023-10" db="EMBL/GenBank/DDBJ databases">
        <title>Rubellicoccus peritrichatus gen. nov., sp. nov., isolated from an algae of coral reef tank.</title>
        <authorList>
            <person name="Luo J."/>
        </authorList>
    </citation>
    <scope>NUCLEOTIDE SEQUENCE [LARGE SCALE GENOMIC DNA]</scope>
    <source>
        <strain evidence="6 7">CR14</strain>
    </source>
</reference>
<protein>
    <submittedName>
        <fullName evidence="6">LacI family DNA-binding transcriptional regulator</fullName>
    </submittedName>
</protein>
<keyword evidence="2" id="KW-0805">Transcription regulation</keyword>
<dbReference type="Pfam" id="PF13377">
    <property type="entry name" value="Peripla_BP_3"/>
    <property type="match status" value="1"/>
</dbReference>
<dbReference type="GO" id="GO:0003700">
    <property type="term" value="F:DNA-binding transcription factor activity"/>
    <property type="evidence" value="ECO:0007669"/>
    <property type="project" value="TreeGrafter"/>
</dbReference>
<evidence type="ECO:0000256" key="3">
    <source>
        <dbReference type="ARBA" id="ARBA00023125"/>
    </source>
</evidence>
<evidence type="ECO:0000313" key="7">
    <source>
        <dbReference type="Proteomes" id="UP001304300"/>
    </source>
</evidence>
<keyword evidence="3 6" id="KW-0238">DNA-binding</keyword>
<dbReference type="Gene3D" id="3.40.50.2300">
    <property type="match status" value="2"/>
</dbReference>
<dbReference type="InterPro" id="IPR010982">
    <property type="entry name" value="Lambda_DNA-bd_dom_sf"/>
</dbReference>
<dbReference type="SMART" id="SM00354">
    <property type="entry name" value="HTH_LACI"/>
    <property type="match status" value="1"/>
</dbReference>
<dbReference type="PANTHER" id="PTHR30146">
    <property type="entry name" value="LACI-RELATED TRANSCRIPTIONAL REPRESSOR"/>
    <property type="match status" value="1"/>
</dbReference>